<feature type="compositionally biased region" description="Polar residues" evidence="1">
    <location>
        <begin position="512"/>
        <end position="526"/>
    </location>
</feature>
<protein>
    <submittedName>
        <fullName evidence="2">Uncharacterized protein</fullName>
    </submittedName>
</protein>
<gene>
    <name evidence="2" type="ORF">FRACYDRAFT_248079</name>
</gene>
<feature type="compositionally biased region" description="Basic and acidic residues" evidence="1">
    <location>
        <begin position="626"/>
        <end position="640"/>
    </location>
</feature>
<dbReference type="AlphaFoldDB" id="A0A1E7EV20"/>
<organism evidence="2 3">
    <name type="scientific">Fragilariopsis cylindrus CCMP1102</name>
    <dbReference type="NCBI Taxonomy" id="635003"/>
    <lineage>
        <taxon>Eukaryota</taxon>
        <taxon>Sar</taxon>
        <taxon>Stramenopiles</taxon>
        <taxon>Ochrophyta</taxon>
        <taxon>Bacillariophyta</taxon>
        <taxon>Bacillariophyceae</taxon>
        <taxon>Bacillariophycidae</taxon>
        <taxon>Bacillariales</taxon>
        <taxon>Bacillariaceae</taxon>
        <taxon>Fragilariopsis</taxon>
    </lineage>
</organism>
<dbReference type="InParanoid" id="A0A1E7EV20"/>
<feature type="compositionally biased region" description="Low complexity" evidence="1">
    <location>
        <begin position="44"/>
        <end position="60"/>
    </location>
</feature>
<accession>A0A1E7EV20</accession>
<evidence type="ECO:0000313" key="3">
    <source>
        <dbReference type="Proteomes" id="UP000095751"/>
    </source>
</evidence>
<feature type="compositionally biased region" description="Low complexity" evidence="1">
    <location>
        <begin position="570"/>
        <end position="585"/>
    </location>
</feature>
<feature type="compositionally biased region" description="Acidic residues" evidence="1">
    <location>
        <begin position="269"/>
        <end position="278"/>
    </location>
</feature>
<feature type="compositionally biased region" description="Low complexity" evidence="1">
    <location>
        <begin position="1"/>
        <end position="15"/>
    </location>
</feature>
<feature type="region of interest" description="Disordered" evidence="1">
    <location>
        <begin position="1"/>
        <end position="76"/>
    </location>
</feature>
<feature type="compositionally biased region" description="Basic and acidic residues" evidence="1">
    <location>
        <begin position="479"/>
        <end position="489"/>
    </location>
</feature>
<dbReference type="KEGG" id="fcy:FRACYDRAFT_248079"/>
<reference evidence="2 3" key="1">
    <citation type="submission" date="2016-09" db="EMBL/GenBank/DDBJ databases">
        <title>Extensive genetic diversity and differential bi-allelic expression allows diatom success in the polar Southern Ocean.</title>
        <authorList>
            <consortium name="DOE Joint Genome Institute"/>
            <person name="Mock T."/>
            <person name="Otillar R.P."/>
            <person name="Strauss J."/>
            <person name="Dupont C."/>
            <person name="Frickenhaus S."/>
            <person name="Maumus F."/>
            <person name="Mcmullan M."/>
            <person name="Sanges R."/>
            <person name="Schmutz J."/>
            <person name="Toseland A."/>
            <person name="Valas R."/>
            <person name="Veluchamy A."/>
            <person name="Ward B.J."/>
            <person name="Allen A."/>
            <person name="Barry K."/>
            <person name="Falciatore A."/>
            <person name="Ferrante M."/>
            <person name="Fortunato A.E."/>
            <person name="Gloeckner G."/>
            <person name="Gruber A."/>
            <person name="Hipkin R."/>
            <person name="Janech M."/>
            <person name="Kroth P."/>
            <person name="Leese F."/>
            <person name="Lindquist E."/>
            <person name="Lyon B.R."/>
            <person name="Martin J."/>
            <person name="Mayer C."/>
            <person name="Parker M."/>
            <person name="Quesneville H."/>
            <person name="Raymond J."/>
            <person name="Uhlig C."/>
            <person name="Valentin K.U."/>
            <person name="Worden A.Z."/>
            <person name="Armbrust E.V."/>
            <person name="Bowler C."/>
            <person name="Green B."/>
            <person name="Moulton V."/>
            <person name="Van Oosterhout C."/>
            <person name="Grigoriev I."/>
        </authorList>
    </citation>
    <scope>NUCLEOTIDE SEQUENCE [LARGE SCALE GENOMIC DNA]</scope>
    <source>
        <strain evidence="2 3">CCMP1102</strain>
    </source>
</reference>
<proteinExistence type="predicted"/>
<feature type="compositionally biased region" description="Gly residues" evidence="1">
    <location>
        <begin position="145"/>
        <end position="155"/>
    </location>
</feature>
<keyword evidence="3" id="KW-1185">Reference proteome</keyword>
<feature type="region of interest" description="Disordered" evidence="1">
    <location>
        <begin position="264"/>
        <end position="304"/>
    </location>
</feature>
<dbReference type="EMBL" id="KV784374">
    <property type="protein sequence ID" value="OEU09821.1"/>
    <property type="molecule type" value="Genomic_DNA"/>
</dbReference>
<name>A0A1E7EV20_9STRA</name>
<feature type="region of interest" description="Disordered" evidence="1">
    <location>
        <begin position="465"/>
        <end position="658"/>
    </location>
</feature>
<evidence type="ECO:0000313" key="2">
    <source>
        <dbReference type="EMBL" id="OEU09821.1"/>
    </source>
</evidence>
<sequence length="658" mass="74878">MGMFSRSSRSKSSSSPTDAIDNNNNNNNNNNKREQSNNRLIVTKKQQQLQQLEKQQQQRRQQQEQKKKNQQQQQSINNNITTSSTALWTATAINNSQHSVAASSTGEYYEEVLVTDNENENESDEEDEYDDDFFEFVEEVVGVVGGNGLQGGGEQEQGSDTNHDHLQQQQQQQQQQQEVIVEEEMLPNVDNMQLSDRKITIRFDEYDEMQTCLHINDYTKHEISRSWYKRDDYDKMVGLARKTASKAVQREKELQNELENMLLTTNDNNDADILDDDDNHSKKENSNSNKRSSSKQSRKKPIEYRGLEAWTPDGSAKVRTLKESAIELVWNEQSRQWEEGTFDDVRIRNVYITVSEMAVLISYNRGMNDADIVQKLLVQEEIRREKKKNRNRYSKSKSVIRKTAKSTGMGLVSGTNKIVSKTGKVGKRLGKRGVKAGVATATLDPRMMKEALKVRINMKRRECQRETIVTQSRSSSEQQHQREVEDSAKRIVSNTPRPVVVGKQQDRGHYESATSTGRQQQRNQQEPEGELINDDLSSATGEHLDYGYGYDDDVVTENDDKSAGVGSFRSTTSKGSKSHSHTSGGASYVTSATIQNSKSSSNSVGKKKKSKLKLLGVVPIPGTKKVYKEERREKRAEKRQQRMSRRPSWETGISSGKY</sequence>
<evidence type="ECO:0000256" key="1">
    <source>
        <dbReference type="SAM" id="MobiDB-lite"/>
    </source>
</evidence>
<feature type="region of interest" description="Disordered" evidence="1">
    <location>
        <begin position="145"/>
        <end position="165"/>
    </location>
</feature>
<dbReference type="Proteomes" id="UP000095751">
    <property type="component" value="Unassembled WGS sequence"/>
</dbReference>
<dbReference type="OrthoDB" id="54818at2759"/>